<dbReference type="PANTHER" id="PTHR43289">
    <property type="entry name" value="MITOGEN-ACTIVATED PROTEIN KINASE KINASE KINASE 20-RELATED"/>
    <property type="match status" value="1"/>
</dbReference>
<reference evidence="11" key="1">
    <citation type="journal article" date="2018" name="Int. J. Syst. Evol. Microbiol.">
        <title>Jatrophihabitans telluris sp. nov., isolated from sediment soil of lava forest wetlands and the emended description of the genus Jatrophihabitans.</title>
        <authorList>
            <person name="Lee K.C."/>
            <person name="Suh M.K."/>
            <person name="Eom M.K."/>
            <person name="Kim K.K."/>
            <person name="Kim J.S."/>
            <person name="Kim D.S."/>
            <person name="Ko S.H."/>
            <person name="Shin Y.K."/>
            <person name="Lee J.S."/>
        </authorList>
    </citation>
    <scope>NUCLEOTIDE SEQUENCE</scope>
    <source>
        <strain evidence="11">N237</strain>
    </source>
</reference>
<keyword evidence="2" id="KW-0723">Serine/threonine-protein kinase</keyword>
<dbReference type="GO" id="GO:0016301">
    <property type="term" value="F:kinase activity"/>
    <property type="evidence" value="ECO:0007669"/>
    <property type="project" value="UniProtKB-KW"/>
</dbReference>
<evidence type="ECO:0000256" key="7">
    <source>
        <dbReference type="PROSITE-ProRule" id="PRU10141"/>
    </source>
</evidence>
<dbReference type="InterPro" id="IPR008271">
    <property type="entry name" value="Ser/Thr_kinase_AS"/>
</dbReference>
<dbReference type="PROSITE" id="PS00108">
    <property type="entry name" value="PROTEIN_KINASE_ST"/>
    <property type="match status" value="1"/>
</dbReference>
<proteinExistence type="predicted"/>
<evidence type="ECO:0000256" key="5">
    <source>
        <dbReference type="ARBA" id="ARBA00022777"/>
    </source>
</evidence>
<evidence type="ECO:0000256" key="3">
    <source>
        <dbReference type="ARBA" id="ARBA00022679"/>
    </source>
</evidence>
<dbReference type="PANTHER" id="PTHR43289:SF6">
    <property type="entry name" value="SERINE_THREONINE-PROTEIN KINASE NEKL-3"/>
    <property type="match status" value="1"/>
</dbReference>
<evidence type="ECO:0000313" key="12">
    <source>
        <dbReference type="Proteomes" id="UP001056336"/>
    </source>
</evidence>
<evidence type="ECO:0000256" key="9">
    <source>
        <dbReference type="SAM" id="Phobius"/>
    </source>
</evidence>
<gene>
    <name evidence="11" type="ORF">M6D93_04595</name>
</gene>
<evidence type="ECO:0000259" key="10">
    <source>
        <dbReference type="PROSITE" id="PS50011"/>
    </source>
</evidence>
<dbReference type="EMBL" id="CP097332">
    <property type="protein sequence ID" value="UQX89286.1"/>
    <property type="molecule type" value="Genomic_DNA"/>
</dbReference>
<dbReference type="SMART" id="SM00220">
    <property type="entry name" value="S_TKc"/>
    <property type="match status" value="1"/>
</dbReference>
<dbReference type="Gene3D" id="1.10.510.10">
    <property type="entry name" value="Transferase(Phosphotransferase) domain 1"/>
    <property type="match status" value="1"/>
</dbReference>
<feature type="compositionally biased region" description="Pro residues" evidence="8">
    <location>
        <begin position="389"/>
        <end position="415"/>
    </location>
</feature>
<evidence type="ECO:0000256" key="1">
    <source>
        <dbReference type="ARBA" id="ARBA00012513"/>
    </source>
</evidence>
<name>A0ABY4R1X9_9ACTN</name>
<protein>
    <recommendedName>
        <fullName evidence="1">non-specific serine/threonine protein kinase</fullName>
        <ecNumber evidence="1">2.7.11.1</ecNumber>
    </recommendedName>
</protein>
<dbReference type="Pfam" id="PF07693">
    <property type="entry name" value="KAP_NTPase"/>
    <property type="match status" value="1"/>
</dbReference>
<dbReference type="EC" id="2.7.11.1" evidence="1"/>
<feature type="domain" description="Protein kinase" evidence="10">
    <location>
        <begin position="9"/>
        <end position="260"/>
    </location>
</feature>
<reference evidence="11" key="2">
    <citation type="submission" date="2022-05" db="EMBL/GenBank/DDBJ databases">
        <authorList>
            <person name="Kim J.-S."/>
            <person name="Lee K."/>
            <person name="Suh M."/>
            <person name="Eom M."/>
            <person name="Kim J.-S."/>
            <person name="Kim D.-S."/>
            <person name="Ko S.-H."/>
            <person name="Shin Y."/>
            <person name="Lee J.-S."/>
        </authorList>
    </citation>
    <scope>NUCLEOTIDE SEQUENCE</scope>
    <source>
        <strain evidence="11">N237</strain>
    </source>
</reference>
<dbReference type="PROSITE" id="PS50011">
    <property type="entry name" value="PROTEIN_KINASE_DOM"/>
    <property type="match status" value="1"/>
</dbReference>
<keyword evidence="4 7" id="KW-0547">Nucleotide-binding</keyword>
<evidence type="ECO:0000256" key="8">
    <source>
        <dbReference type="SAM" id="MobiDB-lite"/>
    </source>
</evidence>
<feature type="region of interest" description="Disordered" evidence="8">
    <location>
        <begin position="325"/>
        <end position="440"/>
    </location>
</feature>
<feature type="transmembrane region" description="Helical" evidence="9">
    <location>
        <begin position="464"/>
        <end position="491"/>
    </location>
</feature>
<dbReference type="CDD" id="cd14014">
    <property type="entry name" value="STKc_PknB_like"/>
    <property type="match status" value="1"/>
</dbReference>
<dbReference type="InterPro" id="IPR027417">
    <property type="entry name" value="P-loop_NTPase"/>
</dbReference>
<dbReference type="Proteomes" id="UP001056336">
    <property type="component" value="Chromosome"/>
</dbReference>
<evidence type="ECO:0000256" key="4">
    <source>
        <dbReference type="ARBA" id="ARBA00022741"/>
    </source>
</evidence>
<keyword evidence="3" id="KW-0808">Transferase</keyword>
<accession>A0ABY4R1X9</accession>
<evidence type="ECO:0000256" key="2">
    <source>
        <dbReference type="ARBA" id="ARBA00022527"/>
    </source>
</evidence>
<keyword evidence="9" id="KW-0472">Membrane</keyword>
<keyword evidence="5 11" id="KW-0418">Kinase</keyword>
<feature type="transmembrane region" description="Helical" evidence="9">
    <location>
        <begin position="634"/>
        <end position="653"/>
    </location>
</feature>
<dbReference type="RefSeq" id="WP_249773182.1">
    <property type="nucleotide sequence ID" value="NZ_CP097332.1"/>
</dbReference>
<feature type="compositionally biased region" description="Low complexity" evidence="8">
    <location>
        <begin position="429"/>
        <end position="440"/>
    </location>
</feature>
<organism evidence="11 12">
    <name type="scientific">Jatrophihabitans telluris</name>
    <dbReference type="NCBI Taxonomy" id="2038343"/>
    <lineage>
        <taxon>Bacteria</taxon>
        <taxon>Bacillati</taxon>
        <taxon>Actinomycetota</taxon>
        <taxon>Actinomycetes</taxon>
        <taxon>Jatrophihabitantales</taxon>
        <taxon>Jatrophihabitantaceae</taxon>
        <taxon>Jatrophihabitans</taxon>
    </lineage>
</organism>
<dbReference type="Pfam" id="PF00069">
    <property type="entry name" value="Pkinase"/>
    <property type="match status" value="1"/>
</dbReference>
<feature type="transmembrane region" description="Helical" evidence="9">
    <location>
        <begin position="665"/>
        <end position="688"/>
    </location>
</feature>
<dbReference type="SUPFAM" id="SSF52540">
    <property type="entry name" value="P-loop containing nucleoside triphosphate hydrolases"/>
    <property type="match status" value="1"/>
</dbReference>
<feature type="region of interest" description="Disordered" evidence="8">
    <location>
        <begin position="280"/>
        <end position="313"/>
    </location>
</feature>
<dbReference type="Gene3D" id="3.40.50.300">
    <property type="entry name" value="P-loop containing nucleotide triphosphate hydrolases"/>
    <property type="match status" value="1"/>
</dbReference>
<dbReference type="InterPro" id="IPR017441">
    <property type="entry name" value="Protein_kinase_ATP_BS"/>
</dbReference>
<keyword evidence="9" id="KW-1133">Transmembrane helix</keyword>
<dbReference type="PROSITE" id="PS00107">
    <property type="entry name" value="PROTEIN_KINASE_ATP"/>
    <property type="match status" value="1"/>
</dbReference>
<dbReference type="InterPro" id="IPR011646">
    <property type="entry name" value="KAP_P-loop"/>
</dbReference>
<feature type="compositionally biased region" description="Pro residues" evidence="8">
    <location>
        <begin position="327"/>
        <end position="352"/>
    </location>
</feature>
<feature type="binding site" evidence="7">
    <location>
        <position position="38"/>
    </location>
    <ligand>
        <name>ATP</name>
        <dbReference type="ChEBI" id="CHEBI:30616"/>
    </ligand>
</feature>
<keyword evidence="12" id="KW-1185">Reference proteome</keyword>
<evidence type="ECO:0000256" key="6">
    <source>
        <dbReference type="ARBA" id="ARBA00022840"/>
    </source>
</evidence>
<dbReference type="InterPro" id="IPR011009">
    <property type="entry name" value="Kinase-like_dom_sf"/>
</dbReference>
<sequence length="1050" mass="112717">MTVPTFPGLDDLRLIGQGGFSKVYAAYQPSLDRMVAIKVMNLEGKLSTAIDDELRAMAKVTEHPNLAQILDHGLDREGHPYLVMPLYRESLGDLISERGALDLETTLRMGVKLAGAVHSLGQLGLLHRDIKPSNVLLNRFGDVVLCDFGLARRTSDGVTPTNDLPLTPAYAPPEVIDGFPAGQAADVYALAATLYTCAAGKPPYTGETLAVLQRIMTEAAPRLSPEVTGADFADLIAAGMEHRASARPTALEFGRSLQDIQRSRQLPVTEMVLLVEDDHRQSATPAPASQSPEPAQQHGVRLPPRSAPSEEDSSAWLREATVIPNYQPSPPAAAPQQPPPVAAPQSPQPPDVSQPSPFITEFPPSDATQGRSDAPRYGQQTPPSGDSPYGPPPAGYSPYGPPPVAGYNPYGPPPVSGDSPYGSPPPGYSPYGFDPSANGPNGYPPGYGPVYSDLAPRGGPLRTFVVGTGIVLALIVVLPWRAAKALFTLMVRGLTSRRRSRAAEPEQGSWLGRVSADRPTTVDLLGHGPLMEGLAQVLNDPGTALPITIAVCGQWGSGKSSMMLQLAERLCTNPSPYWQRRWLAVRFDAWRFQGREALWAGLARAIYQQTCAELGSPLQRLRFRLRIERHRRGPARFFGGLLVVLVGAAFVGWESVAAWRGAGSWLTFAGLGAGAAALAVAIGYVGVLSQPFERAIARGSVTKKFDEFLGISDQAEQDIESLLTAIVEGRQGRCLVVFLDDLDRCQAALITEALAAITEIFGRHDGRRIAFVLGIDLDVVTSAVDSSLSALQDRMRRLNARRAGEMSEQFLEKVFQLSVAVDGHRRQRVERLLLGDLGPAVEAGWSAVAGGGASSVSMGDRIADLDVQNPAEFTMARHAAGINSQVLATPDLLALRAAVRERRSSLLSVESDDVRAAEQAAIGSLQLTPRAAKRFDNAFRLQMQVANSTPGSELDYGPDSLIAIAKWVALRMFFQPLVRLVDQRPGLLGELEEILISSRESSAFTARISELAPDALTPEAIADAARLLRVNLPLSQLSSLPLDSFATTTM</sequence>
<dbReference type="SUPFAM" id="SSF56112">
    <property type="entry name" value="Protein kinase-like (PK-like)"/>
    <property type="match status" value="1"/>
</dbReference>
<evidence type="ECO:0000313" key="11">
    <source>
        <dbReference type="EMBL" id="UQX89286.1"/>
    </source>
</evidence>
<keyword evidence="9" id="KW-0812">Transmembrane</keyword>
<keyword evidence="6 7" id="KW-0067">ATP-binding</keyword>
<dbReference type="InterPro" id="IPR000719">
    <property type="entry name" value="Prot_kinase_dom"/>
</dbReference>
<feature type="compositionally biased region" description="Low complexity" evidence="8">
    <location>
        <begin position="282"/>
        <end position="297"/>
    </location>
</feature>